<protein>
    <recommendedName>
        <fullName evidence="10">Endonuclease III</fullName>
        <ecNumber evidence="10">4.2.99.18</ecNumber>
    </recommendedName>
    <alternativeName>
        <fullName evidence="10">DNA-(apurinic or apyrimidinic site) lyase</fullName>
    </alternativeName>
</protein>
<evidence type="ECO:0000256" key="10">
    <source>
        <dbReference type="HAMAP-Rule" id="MF_00942"/>
    </source>
</evidence>
<feature type="domain" description="HhH-GPD" evidence="11">
    <location>
        <begin position="47"/>
        <end position="194"/>
    </location>
</feature>
<evidence type="ECO:0000256" key="3">
    <source>
        <dbReference type="ARBA" id="ARBA00022723"/>
    </source>
</evidence>
<keyword evidence="9 10" id="KW-0326">Glycosidase</keyword>
<dbReference type="CDD" id="cd00056">
    <property type="entry name" value="ENDO3c"/>
    <property type="match status" value="1"/>
</dbReference>
<dbReference type="AlphaFoldDB" id="A0A5C6XQD0"/>
<dbReference type="HAMAP" id="MF_00942">
    <property type="entry name" value="Nth"/>
    <property type="match status" value="1"/>
</dbReference>
<keyword evidence="10" id="KW-0238">DNA-binding</keyword>
<comment type="catalytic activity">
    <reaction evidence="10">
        <text>2'-deoxyribonucleotide-(2'-deoxyribose 5'-phosphate)-2'-deoxyribonucleotide-DNA = a 3'-end 2'-deoxyribonucleotide-(2,3-dehydro-2,3-deoxyribose 5'-phosphate)-DNA + a 5'-end 5'-phospho-2'-deoxyribonucleoside-DNA + H(+)</text>
        <dbReference type="Rhea" id="RHEA:66592"/>
        <dbReference type="Rhea" id="RHEA-COMP:13180"/>
        <dbReference type="Rhea" id="RHEA-COMP:16897"/>
        <dbReference type="Rhea" id="RHEA-COMP:17067"/>
        <dbReference type="ChEBI" id="CHEBI:15378"/>
        <dbReference type="ChEBI" id="CHEBI:136412"/>
        <dbReference type="ChEBI" id="CHEBI:157695"/>
        <dbReference type="ChEBI" id="CHEBI:167181"/>
        <dbReference type="EC" id="4.2.99.18"/>
    </reaction>
</comment>
<comment type="caution">
    <text evidence="10">Lacks conserved residue(s) required for the propagation of feature annotation.</text>
</comment>
<keyword evidence="5 10" id="KW-0378">Hydrolase</keyword>
<evidence type="ECO:0000313" key="13">
    <source>
        <dbReference type="Proteomes" id="UP000321046"/>
    </source>
</evidence>
<dbReference type="GO" id="GO:0006285">
    <property type="term" value="P:base-excision repair, AP site formation"/>
    <property type="evidence" value="ECO:0007669"/>
    <property type="project" value="TreeGrafter"/>
</dbReference>
<dbReference type="GO" id="GO:0051539">
    <property type="term" value="F:4 iron, 4 sulfur cluster binding"/>
    <property type="evidence" value="ECO:0007669"/>
    <property type="project" value="UniProtKB-KW"/>
</dbReference>
<evidence type="ECO:0000256" key="9">
    <source>
        <dbReference type="ARBA" id="ARBA00023295"/>
    </source>
</evidence>
<evidence type="ECO:0000256" key="2">
    <source>
        <dbReference type="ARBA" id="ARBA00022485"/>
    </source>
</evidence>
<keyword evidence="12" id="KW-0255">Endonuclease</keyword>
<dbReference type="PANTHER" id="PTHR10359:SF18">
    <property type="entry name" value="ENDONUCLEASE III"/>
    <property type="match status" value="1"/>
</dbReference>
<dbReference type="Pfam" id="PF00730">
    <property type="entry name" value="HhH-GPD"/>
    <property type="match status" value="1"/>
</dbReference>
<keyword evidence="10" id="KW-0456">Lyase</keyword>
<dbReference type="EC" id="4.2.99.18" evidence="10"/>
<keyword evidence="12" id="KW-0540">Nuclease</keyword>
<evidence type="ECO:0000256" key="1">
    <source>
        <dbReference type="ARBA" id="ARBA00008343"/>
    </source>
</evidence>
<dbReference type="Gene3D" id="1.10.340.30">
    <property type="entry name" value="Hypothetical protein, domain 2"/>
    <property type="match status" value="1"/>
</dbReference>
<evidence type="ECO:0000256" key="5">
    <source>
        <dbReference type="ARBA" id="ARBA00022801"/>
    </source>
</evidence>
<dbReference type="InterPro" id="IPR003265">
    <property type="entry name" value="HhH-GPD_domain"/>
</dbReference>
<evidence type="ECO:0000259" key="11">
    <source>
        <dbReference type="SMART" id="SM00478"/>
    </source>
</evidence>
<dbReference type="InterPro" id="IPR005759">
    <property type="entry name" value="Nth"/>
</dbReference>
<keyword evidence="3" id="KW-0479">Metal-binding</keyword>
<dbReference type="PANTHER" id="PTHR10359">
    <property type="entry name" value="A/G-SPECIFIC ADENINE GLYCOSYLASE/ENDONUCLEASE III"/>
    <property type="match status" value="1"/>
</dbReference>
<name>A0A5C6XQD0_9DELT</name>
<dbReference type="PIRSF" id="PIRSF001435">
    <property type="entry name" value="Nth"/>
    <property type="match status" value="1"/>
</dbReference>
<organism evidence="12 13">
    <name type="scientific">Lujinxingia vulgaris</name>
    <dbReference type="NCBI Taxonomy" id="2600176"/>
    <lineage>
        <taxon>Bacteria</taxon>
        <taxon>Deltaproteobacteria</taxon>
        <taxon>Bradymonadales</taxon>
        <taxon>Lujinxingiaceae</taxon>
        <taxon>Lujinxingia</taxon>
    </lineage>
</organism>
<evidence type="ECO:0000256" key="7">
    <source>
        <dbReference type="ARBA" id="ARBA00023014"/>
    </source>
</evidence>
<sequence length="217" mass="24363">MTKTLRSKKAKKARAETIGQILDELYPTTPVPLDHKDAYTLLVAVLLSAQCTDKRVNMVTPDLFALADNPHDMARLPVETIQHAIRSCGLAPTKAKNILKLSHLLVDEFDGEVPGTLKELTKLPGVGRKTAQVVLSQWFDVPSFPVDTHIHRLAERWGLSKAKNVRQTEDDLRELFDESTWNARHLQIIFYGREYCPARGHDLETCVICGKIEAGEL</sequence>
<dbReference type="InterPro" id="IPR023170">
    <property type="entry name" value="HhH_base_excis_C"/>
</dbReference>
<accession>A0A5C6XQD0</accession>
<dbReference type="GO" id="GO:0003677">
    <property type="term" value="F:DNA binding"/>
    <property type="evidence" value="ECO:0007669"/>
    <property type="project" value="UniProtKB-UniRule"/>
</dbReference>
<dbReference type="NCBIfam" id="TIGR01083">
    <property type="entry name" value="nth"/>
    <property type="match status" value="1"/>
</dbReference>
<keyword evidence="7" id="KW-0411">Iron-sulfur</keyword>
<comment type="function">
    <text evidence="10">DNA repair enzyme that has both DNA N-glycosylase activity and AP-lyase activity. The DNA N-glycosylase activity releases various damaged pyrimidines from DNA by cleaving the N-glycosidic bond, leaving an AP (apurinic/apyrimidinic) site. The AP-lyase activity cleaves the phosphodiester bond 3' to the AP site by a beta-elimination, leaving a 3'-terminal unsaturated sugar and a product with a terminal 5'-phosphate.</text>
</comment>
<gene>
    <name evidence="10 12" type="primary">nth</name>
    <name evidence="12" type="ORF">FRC96_05445</name>
</gene>
<evidence type="ECO:0000256" key="8">
    <source>
        <dbReference type="ARBA" id="ARBA00023204"/>
    </source>
</evidence>
<comment type="similarity">
    <text evidence="1 10">Belongs to the Nth/MutY family.</text>
</comment>
<dbReference type="EMBL" id="VOSL01000024">
    <property type="protein sequence ID" value="TXD40691.1"/>
    <property type="molecule type" value="Genomic_DNA"/>
</dbReference>
<dbReference type="FunFam" id="1.10.340.30:FF:000001">
    <property type="entry name" value="Endonuclease III"/>
    <property type="match status" value="1"/>
</dbReference>
<comment type="caution">
    <text evidence="12">The sequence shown here is derived from an EMBL/GenBank/DDBJ whole genome shotgun (WGS) entry which is preliminary data.</text>
</comment>
<dbReference type="GO" id="GO:0046872">
    <property type="term" value="F:metal ion binding"/>
    <property type="evidence" value="ECO:0007669"/>
    <property type="project" value="UniProtKB-KW"/>
</dbReference>
<dbReference type="OrthoDB" id="9800977at2"/>
<dbReference type="Gene3D" id="1.10.1670.10">
    <property type="entry name" value="Helix-hairpin-Helix base-excision DNA repair enzymes (C-terminal)"/>
    <property type="match status" value="1"/>
</dbReference>
<dbReference type="InterPro" id="IPR011257">
    <property type="entry name" value="DNA_glycosylase"/>
</dbReference>
<dbReference type="GO" id="GO:0019104">
    <property type="term" value="F:DNA N-glycosylase activity"/>
    <property type="evidence" value="ECO:0007669"/>
    <property type="project" value="UniProtKB-UniRule"/>
</dbReference>
<keyword evidence="8 10" id="KW-0234">DNA repair</keyword>
<proteinExistence type="inferred from homology"/>
<evidence type="ECO:0000313" key="12">
    <source>
        <dbReference type="EMBL" id="TXD40691.1"/>
    </source>
</evidence>
<dbReference type="GO" id="GO:0140078">
    <property type="term" value="F:class I DNA-(apurinic or apyrimidinic site) endonuclease activity"/>
    <property type="evidence" value="ECO:0007669"/>
    <property type="project" value="UniProtKB-EC"/>
</dbReference>
<dbReference type="RefSeq" id="WP_146973497.1">
    <property type="nucleotide sequence ID" value="NZ_VOSL01000024.1"/>
</dbReference>
<evidence type="ECO:0000256" key="4">
    <source>
        <dbReference type="ARBA" id="ARBA00022763"/>
    </source>
</evidence>
<dbReference type="Pfam" id="PF00633">
    <property type="entry name" value="HHH"/>
    <property type="match status" value="1"/>
</dbReference>
<keyword evidence="4 10" id="KW-0227">DNA damage</keyword>
<comment type="cofactor">
    <cofactor evidence="10">
        <name>[4Fe-4S] cluster</name>
        <dbReference type="ChEBI" id="CHEBI:49883"/>
    </cofactor>
    <text evidence="10">Binds 1 [4Fe-4S] cluster.</text>
</comment>
<dbReference type="Proteomes" id="UP000321046">
    <property type="component" value="Unassembled WGS sequence"/>
</dbReference>
<keyword evidence="6" id="KW-0408">Iron</keyword>
<reference evidence="12 13" key="1">
    <citation type="submission" date="2019-08" db="EMBL/GenBank/DDBJ databases">
        <title>Bradymonadales sp. TMQ2.</title>
        <authorList>
            <person name="Liang Q."/>
        </authorList>
    </citation>
    <scope>NUCLEOTIDE SEQUENCE [LARGE SCALE GENOMIC DNA]</scope>
    <source>
        <strain evidence="12 13">TMQ2</strain>
    </source>
</reference>
<keyword evidence="2" id="KW-0004">4Fe-4S</keyword>
<dbReference type="InterPro" id="IPR000445">
    <property type="entry name" value="HhH_motif"/>
</dbReference>
<evidence type="ECO:0000256" key="6">
    <source>
        <dbReference type="ARBA" id="ARBA00023004"/>
    </source>
</evidence>
<dbReference type="SMART" id="SM00478">
    <property type="entry name" value="ENDO3c"/>
    <property type="match status" value="1"/>
</dbReference>
<dbReference type="SUPFAM" id="SSF48150">
    <property type="entry name" value="DNA-glycosylase"/>
    <property type="match status" value="1"/>
</dbReference>